<evidence type="ECO:0000259" key="1">
    <source>
        <dbReference type="PROSITE" id="PS51379"/>
    </source>
</evidence>
<comment type="caution">
    <text evidence="2">The sequence shown here is derived from an EMBL/GenBank/DDBJ whole genome shotgun (WGS) entry which is preliminary data.</text>
</comment>
<dbReference type="Pfam" id="PF17179">
    <property type="entry name" value="Fer4_22"/>
    <property type="match status" value="1"/>
</dbReference>
<name>X1C163_9ZZZZ</name>
<feature type="domain" description="4Fe-4S ferredoxin-type" evidence="1">
    <location>
        <begin position="44"/>
        <end position="74"/>
    </location>
</feature>
<proteinExistence type="predicted"/>
<dbReference type="PROSITE" id="PS00198">
    <property type="entry name" value="4FE4S_FER_1"/>
    <property type="match status" value="1"/>
</dbReference>
<dbReference type="PANTHER" id="PTHR40447:SF1">
    <property type="entry name" value="ANAEROBIC SULFITE REDUCTASE SUBUNIT A"/>
    <property type="match status" value="1"/>
</dbReference>
<dbReference type="PROSITE" id="PS51379">
    <property type="entry name" value="4FE4S_FER_2"/>
    <property type="match status" value="1"/>
</dbReference>
<gene>
    <name evidence="2" type="ORF">S01H4_35360</name>
</gene>
<evidence type="ECO:0000313" key="2">
    <source>
        <dbReference type="EMBL" id="GAG78116.1"/>
    </source>
</evidence>
<dbReference type="EMBL" id="BART01018794">
    <property type="protein sequence ID" value="GAG78116.1"/>
    <property type="molecule type" value="Genomic_DNA"/>
</dbReference>
<sequence>VPETLLDERDENRARTQKQLEQNNAEYKLDAPVNEVIENSLDSEVFDIESQKCVECQACTRVCPTCHCFYLYDTKQKDYFFKMKMWDSCMRMAYAAVAGGENPRKMLGDRIKHRLMHKFSFFLDRYGIDMCVGCGRCIDADSHKMDIRVVLKKLNEELKDKPKTKAAK</sequence>
<feature type="non-terminal residue" evidence="2">
    <location>
        <position position="1"/>
    </location>
</feature>
<dbReference type="SUPFAM" id="SSF46548">
    <property type="entry name" value="alpha-helical ferredoxin"/>
    <property type="match status" value="1"/>
</dbReference>
<dbReference type="AlphaFoldDB" id="X1C163"/>
<dbReference type="InterPro" id="IPR017900">
    <property type="entry name" value="4Fe4S_Fe_S_CS"/>
</dbReference>
<protein>
    <recommendedName>
        <fullName evidence="1">4Fe-4S ferredoxin-type domain-containing protein</fullName>
    </recommendedName>
</protein>
<dbReference type="InterPro" id="IPR017896">
    <property type="entry name" value="4Fe4S_Fe-S-bd"/>
</dbReference>
<accession>X1C163</accession>
<organism evidence="2">
    <name type="scientific">marine sediment metagenome</name>
    <dbReference type="NCBI Taxonomy" id="412755"/>
    <lineage>
        <taxon>unclassified sequences</taxon>
        <taxon>metagenomes</taxon>
        <taxon>ecological metagenomes</taxon>
    </lineage>
</organism>
<reference evidence="2" key="1">
    <citation type="journal article" date="2014" name="Front. Microbiol.">
        <title>High frequency of phylogenetically diverse reductive dehalogenase-homologous genes in deep subseafloor sedimentary metagenomes.</title>
        <authorList>
            <person name="Kawai M."/>
            <person name="Futagami T."/>
            <person name="Toyoda A."/>
            <person name="Takaki Y."/>
            <person name="Nishi S."/>
            <person name="Hori S."/>
            <person name="Arai W."/>
            <person name="Tsubouchi T."/>
            <person name="Morono Y."/>
            <person name="Uchiyama I."/>
            <person name="Ito T."/>
            <person name="Fujiyama A."/>
            <person name="Inagaki F."/>
            <person name="Takami H."/>
        </authorList>
    </citation>
    <scope>NUCLEOTIDE SEQUENCE</scope>
    <source>
        <strain evidence="2">Expedition CK06-06</strain>
    </source>
</reference>
<dbReference type="PANTHER" id="PTHR40447">
    <property type="entry name" value="ANAEROBIC SULFITE REDUCTASE SUBUNIT A"/>
    <property type="match status" value="1"/>
</dbReference>